<keyword evidence="14" id="KW-0812">Transmembrane</keyword>
<keyword evidence="11 13" id="KW-0443">Lipid metabolism</keyword>
<evidence type="ECO:0000313" key="15">
    <source>
        <dbReference type="EMBL" id="MCT7359625.1"/>
    </source>
</evidence>
<comment type="similarity">
    <text evidence="13">Belongs to the LpxK family.</text>
</comment>
<evidence type="ECO:0000256" key="9">
    <source>
        <dbReference type="ARBA" id="ARBA00022777"/>
    </source>
</evidence>
<reference evidence="15" key="1">
    <citation type="journal article" date="2022" name="Front. Microbiol.">
        <title>Genome-based taxonomic rearrangement of Oceanobacter-related bacteria including the description of Thalassolituus hydrocarbonoclasticus sp. nov. and Thalassolituus pacificus sp. nov. and emended description of the genus Thalassolituus.</title>
        <authorList>
            <person name="Dong C."/>
            <person name="Wei L."/>
            <person name="Wang J."/>
            <person name="Lai Q."/>
            <person name="Huang Z."/>
            <person name="Shao Z."/>
        </authorList>
    </citation>
    <scope>NUCLEOTIDE SEQUENCE</scope>
    <source>
        <strain evidence="15">59MF3M-4</strain>
    </source>
</reference>
<keyword evidence="8 13" id="KW-0547">Nucleotide-binding</keyword>
<dbReference type="Pfam" id="PF02606">
    <property type="entry name" value="LpxK"/>
    <property type="match status" value="1"/>
</dbReference>
<dbReference type="GO" id="GO:0009029">
    <property type="term" value="F:lipid-A 4'-kinase activity"/>
    <property type="evidence" value="ECO:0007669"/>
    <property type="project" value="UniProtKB-UniRule"/>
</dbReference>
<comment type="function">
    <text evidence="1 13">Transfers the gamma-phosphate of ATP to the 4'-position of a tetraacyldisaccharide 1-phosphate intermediate (termed DS-1-P) to form tetraacyldisaccharide 1,4'-bis-phosphate (lipid IVA).</text>
</comment>
<organism evidence="15 16">
    <name type="scientific">Thalassolituus pacificus</name>
    <dbReference type="NCBI Taxonomy" id="2975440"/>
    <lineage>
        <taxon>Bacteria</taxon>
        <taxon>Pseudomonadati</taxon>
        <taxon>Pseudomonadota</taxon>
        <taxon>Gammaproteobacteria</taxon>
        <taxon>Oceanospirillales</taxon>
        <taxon>Oceanospirillaceae</taxon>
        <taxon>Thalassolituus</taxon>
    </lineage>
</organism>
<keyword evidence="5 13" id="KW-0444">Lipid biosynthesis</keyword>
<keyword evidence="9 13" id="KW-0418">Kinase</keyword>
<dbReference type="GO" id="GO:0005524">
    <property type="term" value="F:ATP binding"/>
    <property type="evidence" value="ECO:0007669"/>
    <property type="project" value="UniProtKB-UniRule"/>
</dbReference>
<keyword evidence="16" id="KW-1185">Reference proteome</keyword>
<reference evidence="15" key="2">
    <citation type="submission" date="2022-08" db="EMBL/GenBank/DDBJ databases">
        <authorList>
            <person name="Dong C."/>
        </authorList>
    </citation>
    <scope>NUCLEOTIDE SEQUENCE</scope>
    <source>
        <strain evidence="15">59MF3M-4</strain>
    </source>
</reference>
<evidence type="ECO:0000256" key="5">
    <source>
        <dbReference type="ARBA" id="ARBA00022516"/>
    </source>
</evidence>
<keyword evidence="14" id="KW-0472">Membrane</keyword>
<dbReference type="PANTHER" id="PTHR42724">
    <property type="entry name" value="TETRAACYLDISACCHARIDE 4'-KINASE"/>
    <property type="match status" value="1"/>
</dbReference>
<keyword evidence="10 13" id="KW-0067">ATP-binding</keyword>
<feature type="transmembrane region" description="Helical" evidence="14">
    <location>
        <begin position="16"/>
        <end position="37"/>
    </location>
</feature>
<dbReference type="EMBL" id="JAOANI010000019">
    <property type="protein sequence ID" value="MCT7359625.1"/>
    <property type="molecule type" value="Genomic_DNA"/>
</dbReference>
<name>A0A9X2WG03_9GAMM</name>
<dbReference type="GO" id="GO:0009245">
    <property type="term" value="P:lipid A biosynthetic process"/>
    <property type="evidence" value="ECO:0007669"/>
    <property type="project" value="UniProtKB-UniRule"/>
</dbReference>
<comment type="pathway">
    <text evidence="2 13">Glycolipid biosynthesis; lipid IV(A) biosynthesis; lipid IV(A) from (3R)-3-hydroxytetradecanoyl-[acyl-carrier-protein] and UDP-N-acetyl-alpha-D-glucosamine: step 6/6.</text>
</comment>
<evidence type="ECO:0000256" key="8">
    <source>
        <dbReference type="ARBA" id="ARBA00022741"/>
    </source>
</evidence>
<dbReference type="EC" id="2.7.1.130" evidence="3 13"/>
<evidence type="ECO:0000256" key="7">
    <source>
        <dbReference type="ARBA" id="ARBA00022679"/>
    </source>
</evidence>
<evidence type="ECO:0000256" key="6">
    <source>
        <dbReference type="ARBA" id="ARBA00022556"/>
    </source>
</evidence>
<comment type="catalytic activity">
    <reaction evidence="13">
        <text>a lipid A disaccharide + ATP = a lipid IVA + ADP + H(+)</text>
        <dbReference type="Rhea" id="RHEA:67840"/>
        <dbReference type="ChEBI" id="CHEBI:15378"/>
        <dbReference type="ChEBI" id="CHEBI:30616"/>
        <dbReference type="ChEBI" id="CHEBI:176343"/>
        <dbReference type="ChEBI" id="CHEBI:176425"/>
        <dbReference type="ChEBI" id="CHEBI:456216"/>
        <dbReference type="EC" id="2.7.1.130"/>
    </reaction>
</comment>
<comment type="caution">
    <text evidence="15">The sequence shown here is derived from an EMBL/GenBank/DDBJ whole genome shotgun (WGS) entry which is preliminary data.</text>
</comment>
<evidence type="ECO:0000313" key="16">
    <source>
        <dbReference type="Proteomes" id="UP001147830"/>
    </source>
</evidence>
<evidence type="ECO:0000256" key="1">
    <source>
        <dbReference type="ARBA" id="ARBA00002274"/>
    </source>
</evidence>
<evidence type="ECO:0000256" key="4">
    <source>
        <dbReference type="ARBA" id="ARBA00016436"/>
    </source>
</evidence>
<gene>
    <name evidence="13 15" type="primary">lpxK</name>
    <name evidence="15" type="ORF">NYR02_11410</name>
</gene>
<dbReference type="HAMAP" id="MF_00409">
    <property type="entry name" value="LpxK"/>
    <property type="match status" value="1"/>
</dbReference>
<sequence>MSNALAGLAARTERNWYGSVLGNLWLLPLWPLVWAVVHLRRRRFLRHPPAANPVPVVVIGNITVGGTGKTPLITLLAERAQALGLRPAVVSRGYGAKAPQYPLDLTADTPVEHSGDEPRLLFNRLNAATSFCPVVVDPERRRAVAELAGRADIVFSDDGLQHYAMARAAEIVVVDHARGFGNGWLLPLGPLREPLARLKTVDLVLRNGADFQVLPTALVNAVNGEQIALHSFSGQKVVAVSGIGNPQRFYDSLSSLGMQPQEHSFADHHQFQPDDLAFHDQTPDLPLVMTEKDWVKCRHFAQPNWWYLQVSAVPEPTLLAQLDSLLMTWSGKTHG</sequence>
<evidence type="ECO:0000256" key="11">
    <source>
        <dbReference type="ARBA" id="ARBA00023098"/>
    </source>
</evidence>
<keyword evidence="7 13" id="KW-0808">Transferase</keyword>
<proteinExistence type="inferred from homology"/>
<evidence type="ECO:0000256" key="3">
    <source>
        <dbReference type="ARBA" id="ARBA00012071"/>
    </source>
</evidence>
<keyword evidence="6 13" id="KW-0441">Lipid A biosynthesis</keyword>
<dbReference type="SUPFAM" id="SSF52540">
    <property type="entry name" value="P-loop containing nucleoside triphosphate hydrolases"/>
    <property type="match status" value="1"/>
</dbReference>
<keyword evidence="14" id="KW-1133">Transmembrane helix</keyword>
<accession>A0A9X2WG03</accession>
<dbReference type="PANTHER" id="PTHR42724:SF1">
    <property type="entry name" value="TETRAACYLDISACCHARIDE 4'-KINASE, MITOCHONDRIAL-RELATED"/>
    <property type="match status" value="1"/>
</dbReference>
<evidence type="ECO:0000256" key="14">
    <source>
        <dbReference type="SAM" id="Phobius"/>
    </source>
</evidence>
<dbReference type="GO" id="GO:0009244">
    <property type="term" value="P:lipopolysaccharide core region biosynthetic process"/>
    <property type="evidence" value="ECO:0007669"/>
    <property type="project" value="TreeGrafter"/>
</dbReference>
<evidence type="ECO:0000256" key="13">
    <source>
        <dbReference type="HAMAP-Rule" id="MF_00409"/>
    </source>
</evidence>
<evidence type="ECO:0000256" key="2">
    <source>
        <dbReference type="ARBA" id="ARBA00004870"/>
    </source>
</evidence>
<dbReference type="Proteomes" id="UP001147830">
    <property type="component" value="Unassembled WGS sequence"/>
</dbReference>
<dbReference type="GO" id="GO:0005886">
    <property type="term" value="C:plasma membrane"/>
    <property type="evidence" value="ECO:0007669"/>
    <property type="project" value="TreeGrafter"/>
</dbReference>
<dbReference type="NCBIfam" id="TIGR00682">
    <property type="entry name" value="lpxK"/>
    <property type="match status" value="1"/>
</dbReference>
<dbReference type="InterPro" id="IPR003758">
    <property type="entry name" value="LpxK"/>
</dbReference>
<dbReference type="InterPro" id="IPR027417">
    <property type="entry name" value="P-loop_NTPase"/>
</dbReference>
<protein>
    <recommendedName>
        <fullName evidence="4 13">Tetraacyldisaccharide 4'-kinase</fullName>
        <ecNumber evidence="3 13">2.7.1.130</ecNumber>
    </recommendedName>
    <alternativeName>
        <fullName evidence="12 13">Lipid A 4'-kinase</fullName>
    </alternativeName>
</protein>
<dbReference type="AlphaFoldDB" id="A0A9X2WG03"/>
<evidence type="ECO:0000256" key="12">
    <source>
        <dbReference type="ARBA" id="ARBA00029757"/>
    </source>
</evidence>
<dbReference type="RefSeq" id="WP_260976489.1">
    <property type="nucleotide sequence ID" value="NZ_JAOANI010000019.1"/>
</dbReference>
<feature type="binding site" evidence="13">
    <location>
        <begin position="63"/>
        <end position="70"/>
    </location>
    <ligand>
        <name>ATP</name>
        <dbReference type="ChEBI" id="CHEBI:30616"/>
    </ligand>
</feature>
<evidence type="ECO:0000256" key="10">
    <source>
        <dbReference type="ARBA" id="ARBA00022840"/>
    </source>
</evidence>